<evidence type="ECO:0000313" key="1">
    <source>
        <dbReference type="EMBL" id="SEM60139.1"/>
    </source>
</evidence>
<dbReference type="EMBL" id="FOBV01000004">
    <property type="protein sequence ID" value="SEM60139.1"/>
    <property type="molecule type" value="Genomic_DNA"/>
</dbReference>
<reference evidence="2" key="1">
    <citation type="submission" date="2016-10" db="EMBL/GenBank/DDBJ databases">
        <authorList>
            <person name="Varghese N."/>
            <person name="Submissions S."/>
        </authorList>
    </citation>
    <scope>NUCLEOTIDE SEQUENCE [LARGE SCALE GENOMIC DNA]</scope>
    <source>
        <strain evidence="2">DSM 17453</strain>
    </source>
</reference>
<evidence type="ECO:0000313" key="2">
    <source>
        <dbReference type="Proteomes" id="UP000199450"/>
    </source>
</evidence>
<protein>
    <submittedName>
        <fullName evidence="1">Uncharacterized protein</fullName>
    </submittedName>
</protein>
<gene>
    <name evidence="1" type="ORF">SAMN05421856_104405</name>
</gene>
<keyword evidence="2" id="KW-1185">Reference proteome</keyword>
<accession>A0A1H7ZRL3</accession>
<dbReference type="Proteomes" id="UP000199450">
    <property type="component" value="Unassembled WGS sequence"/>
</dbReference>
<sequence>MHRKPILMYRKLILMHKKLILKYIKAYLKYSKMSLRYTKAYLKFIFNAKIIYFSSIKTVLVYRISENRINQFKTTAELLSKY</sequence>
<organism evidence="1 2">
    <name type="scientific">Chryseobacterium taichungense</name>
    <dbReference type="NCBI Taxonomy" id="295069"/>
    <lineage>
        <taxon>Bacteria</taxon>
        <taxon>Pseudomonadati</taxon>
        <taxon>Bacteroidota</taxon>
        <taxon>Flavobacteriia</taxon>
        <taxon>Flavobacteriales</taxon>
        <taxon>Weeksellaceae</taxon>
        <taxon>Chryseobacterium group</taxon>
        <taxon>Chryseobacterium</taxon>
    </lineage>
</organism>
<dbReference type="AlphaFoldDB" id="A0A1H7ZRL3"/>
<name>A0A1H7ZRL3_9FLAO</name>
<proteinExistence type="predicted"/>